<evidence type="ECO:0000313" key="8">
    <source>
        <dbReference type="EMBL" id="MCY1078244.1"/>
    </source>
</evidence>
<evidence type="ECO:0000256" key="1">
    <source>
        <dbReference type="ARBA" id="ARBA00023015"/>
    </source>
</evidence>
<evidence type="ECO:0000256" key="4">
    <source>
        <dbReference type="PROSITE-ProRule" id="PRU00335"/>
    </source>
</evidence>
<dbReference type="SUPFAM" id="SSF46689">
    <property type="entry name" value="Homeodomain-like"/>
    <property type="match status" value="1"/>
</dbReference>
<feature type="DNA-binding region" description="H-T-H motif" evidence="4">
    <location>
        <begin position="42"/>
        <end position="61"/>
    </location>
</feature>
<dbReference type="PANTHER" id="PTHR30055">
    <property type="entry name" value="HTH-TYPE TRANSCRIPTIONAL REGULATOR RUTR"/>
    <property type="match status" value="1"/>
</dbReference>
<keyword evidence="6" id="KW-0472">Membrane</keyword>
<evidence type="ECO:0000259" key="7">
    <source>
        <dbReference type="PROSITE" id="PS50977"/>
    </source>
</evidence>
<sequence>MSNEPESKKQPGLRATQKAATGQAVLEAAREEFERVGFEAANLRAIAARAGVSAGTVLHHYGDKRELLHAALFDDLEETLRSALAGIGPGSLETQLSELTRAVFGYYQRRPKLSRTLLKESLFADEPWAQKFTGQVGMVHGAIARLAEEASARGELRPGVDGALFGAAYFSFFYFALISWVQGGHGAPVAMVERLISQHLEGLRPIQKVPRRRDR</sequence>
<proteinExistence type="predicted"/>
<feature type="domain" description="HTH tetR-type" evidence="7">
    <location>
        <begin position="19"/>
        <end position="79"/>
    </location>
</feature>
<organism evidence="8 9">
    <name type="scientific">Archangium lansingense</name>
    <dbReference type="NCBI Taxonomy" id="2995310"/>
    <lineage>
        <taxon>Bacteria</taxon>
        <taxon>Pseudomonadati</taxon>
        <taxon>Myxococcota</taxon>
        <taxon>Myxococcia</taxon>
        <taxon>Myxococcales</taxon>
        <taxon>Cystobacterineae</taxon>
        <taxon>Archangiaceae</taxon>
        <taxon>Archangium</taxon>
    </lineage>
</organism>
<feature type="region of interest" description="Disordered" evidence="5">
    <location>
        <begin position="1"/>
        <end position="20"/>
    </location>
</feature>
<dbReference type="InterPro" id="IPR001647">
    <property type="entry name" value="HTH_TetR"/>
</dbReference>
<keyword evidence="6" id="KW-1133">Transmembrane helix</keyword>
<dbReference type="InterPro" id="IPR050109">
    <property type="entry name" value="HTH-type_TetR-like_transc_reg"/>
</dbReference>
<dbReference type="SUPFAM" id="SSF48498">
    <property type="entry name" value="Tetracyclin repressor-like, C-terminal domain"/>
    <property type="match status" value="1"/>
</dbReference>
<evidence type="ECO:0000256" key="6">
    <source>
        <dbReference type="SAM" id="Phobius"/>
    </source>
</evidence>
<dbReference type="PANTHER" id="PTHR30055:SF234">
    <property type="entry name" value="HTH-TYPE TRANSCRIPTIONAL REGULATOR BETI"/>
    <property type="match status" value="1"/>
</dbReference>
<gene>
    <name evidence="8" type="ORF">OV287_27585</name>
</gene>
<feature type="transmembrane region" description="Helical" evidence="6">
    <location>
        <begin position="163"/>
        <end position="181"/>
    </location>
</feature>
<dbReference type="EMBL" id="JAPNKA010000001">
    <property type="protein sequence ID" value="MCY1078244.1"/>
    <property type="molecule type" value="Genomic_DNA"/>
</dbReference>
<dbReference type="RefSeq" id="WP_267537033.1">
    <property type="nucleotide sequence ID" value="NZ_JAPNKA010000001.1"/>
</dbReference>
<accession>A0ABT4AAG3</accession>
<protein>
    <submittedName>
        <fullName evidence="8">TetR/AcrR family transcriptional regulator</fullName>
    </submittedName>
</protein>
<dbReference type="InterPro" id="IPR036271">
    <property type="entry name" value="Tet_transcr_reg_TetR-rel_C_sf"/>
</dbReference>
<dbReference type="InterPro" id="IPR009057">
    <property type="entry name" value="Homeodomain-like_sf"/>
</dbReference>
<dbReference type="Proteomes" id="UP001207654">
    <property type="component" value="Unassembled WGS sequence"/>
</dbReference>
<keyword evidence="1" id="KW-0805">Transcription regulation</keyword>
<keyword evidence="2 4" id="KW-0238">DNA-binding</keyword>
<keyword evidence="6" id="KW-0812">Transmembrane</keyword>
<evidence type="ECO:0000313" key="9">
    <source>
        <dbReference type="Proteomes" id="UP001207654"/>
    </source>
</evidence>
<dbReference type="Gene3D" id="1.10.10.60">
    <property type="entry name" value="Homeodomain-like"/>
    <property type="match status" value="1"/>
</dbReference>
<keyword evidence="3" id="KW-0804">Transcription</keyword>
<evidence type="ECO:0000256" key="2">
    <source>
        <dbReference type="ARBA" id="ARBA00023125"/>
    </source>
</evidence>
<comment type="caution">
    <text evidence="8">The sequence shown here is derived from an EMBL/GenBank/DDBJ whole genome shotgun (WGS) entry which is preliminary data.</text>
</comment>
<dbReference type="Gene3D" id="1.10.357.10">
    <property type="entry name" value="Tetracycline Repressor, domain 2"/>
    <property type="match status" value="1"/>
</dbReference>
<keyword evidence="9" id="KW-1185">Reference proteome</keyword>
<dbReference type="Pfam" id="PF00440">
    <property type="entry name" value="TetR_N"/>
    <property type="match status" value="1"/>
</dbReference>
<evidence type="ECO:0000256" key="5">
    <source>
        <dbReference type="SAM" id="MobiDB-lite"/>
    </source>
</evidence>
<name>A0ABT4AAG3_9BACT</name>
<reference evidence="8 9" key="1">
    <citation type="submission" date="2022-11" db="EMBL/GenBank/DDBJ databases">
        <title>Minimal conservation of predation-associated metabolite biosynthetic gene clusters underscores biosynthetic potential of Myxococcota including descriptions for ten novel species: Archangium lansinium sp. nov., Myxococcus landrumus sp. nov., Nannocystis bai.</title>
        <authorList>
            <person name="Ahearne A."/>
            <person name="Stevens C."/>
            <person name="Phillips K."/>
        </authorList>
    </citation>
    <scope>NUCLEOTIDE SEQUENCE [LARGE SCALE GENOMIC DNA]</scope>
    <source>
        <strain evidence="8 9">MIWBW</strain>
    </source>
</reference>
<evidence type="ECO:0000256" key="3">
    <source>
        <dbReference type="ARBA" id="ARBA00023163"/>
    </source>
</evidence>
<dbReference type="PROSITE" id="PS50977">
    <property type="entry name" value="HTH_TETR_2"/>
    <property type="match status" value="1"/>
</dbReference>
<dbReference type="PRINTS" id="PR00455">
    <property type="entry name" value="HTHTETR"/>
</dbReference>